<dbReference type="GO" id="GO:0000976">
    <property type="term" value="F:transcription cis-regulatory region binding"/>
    <property type="evidence" value="ECO:0007669"/>
    <property type="project" value="TreeGrafter"/>
</dbReference>
<dbReference type="SUPFAM" id="SSF46774">
    <property type="entry name" value="ARID-like"/>
    <property type="match status" value="1"/>
</dbReference>
<proteinExistence type="predicted"/>
<dbReference type="FunFam" id="1.10.150.60:FF:000015">
    <property type="entry name" value="AT-rich interactive domain-containing protein 5B"/>
    <property type="match status" value="1"/>
</dbReference>
<feature type="domain" description="ARID" evidence="5">
    <location>
        <begin position="330"/>
        <end position="422"/>
    </location>
</feature>
<dbReference type="InterPro" id="IPR051232">
    <property type="entry name" value="ARID/SWI1_ChromRemod"/>
</dbReference>
<dbReference type="PANTHER" id="PTHR13964">
    <property type="entry name" value="RBP-RELATED"/>
    <property type="match status" value="1"/>
</dbReference>
<sequence length="868" mass="95306">MSCLAFTGGGRRLSRGRRWMCRCGLRTRLCNSIGAAGVSGECLPAMEQNAIQWLGTPYCLRGSFAFYKSFSHQAEAGLQPSVWSLGQFFFVRFGPQDPVCIAELTLLWEDQAQRHLLSSSRLYFLPEDTPKGRTGEHGEEEVLAVSKKMVIRLEDLVKWTCPESPGWKRNSLGDKRCNGTVPETHICVTSVMDGARNKSRSPVDRQCVKVLSYPQYCRFRSLRRRMQNAEGCTSLQDPHLLALGGTCLGHRNTWVFYCRDTFNHPALESSASFWMHQGFLSLSLKGRPRKRKSLDGKEAAYYSQSRSWIEAKENVMGGAEIPGEHRWLPRPEEQNFLDRLYLFMERRGSPISKVPKLGFKKVDLFLLFSVVKRLGGYERVTSQRLWKKVYNELGGNPGSTSAATCTRRHYEKLILPYEQQMKGSRSDKPQVLAAAGLAVDVTRGRGAQARLKVKKGASSEGEVKQRGTAASQRRGRPRGRSHTNAAVSAPPQKSPETHSSARELPPTVSQKHCTSSAPEVEGISSVDLKSSSSSAVVQGFAPQDSPLIQGLTPFPSGPPITTADPRVNMEPANWKYASPLPTSRLVHDNGSLSDIGLSKVSPLDHLKTRLGLNSSAVSAPQGPAVCPHSPAELFCLTNKAGESQNGLKWERLPGSPANDGTRKCHADCVTLDSFCKLPKPLKVLPLDIDCSLQVRHLMHMPPGSSQLSSFGKKLSEVLAQDLSDACQSPSPHPGLQEQMYPLNLSMRSASKKPAVDLRSEVFDTCQNTDDPPCEPKVNFKKESVKDSGLVPNTNGCLVLALAQETPTDLCLPRQAKELLHGHVTQQEGATCGPDPFEADVHPLLAVVKEDSTLGSCSNSCELPAQVNM</sequence>
<evidence type="ECO:0000256" key="2">
    <source>
        <dbReference type="ARBA" id="ARBA00023163"/>
    </source>
</evidence>
<dbReference type="Pfam" id="PF01388">
    <property type="entry name" value="ARID"/>
    <property type="match status" value="1"/>
</dbReference>
<dbReference type="Gene3D" id="1.10.150.60">
    <property type="entry name" value="ARID DNA-binding domain"/>
    <property type="match status" value="1"/>
</dbReference>
<dbReference type="Gene3D" id="2.30.30.490">
    <property type="match status" value="1"/>
</dbReference>
<keyword evidence="7" id="KW-1185">Reference proteome</keyword>
<evidence type="ECO:0000259" key="5">
    <source>
        <dbReference type="PROSITE" id="PS51011"/>
    </source>
</evidence>
<reference evidence="6" key="2">
    <citation type="submission" date="2025-09" db="UniProtKB">
        <authorList>
            <consortium name="Ensembl"/>
        </authorList>
    </citation>
    <scope>IDENTIFICATION</scope>
</reference>
<dbReference type="Proteomes" id="UP000261540">
    <property type="component" value="Unplaced"/>
</dbReference>
<feature type="compositionally biased region" description="Polar residues" evidence="4">
    <location>
        <begin position="507"/>
        <end position="517"/>
    </location>
</feature>
<reference evidence="6" key="1">
    <citation type="submission" date="2025-08" db="UniProtKB">
        <authorList>
            <consortium name="Ensembl"/>
        </authorList>
    </citation>
    <scope>IDENTIFICATION</scope>
</reference>
<name>A0A3B3T9K1_9TELE</name>
<keyword evidence="1" id="KW-0805">Transcription regulation</keyword>
<dbReference type="GO" id="GO:0006357">
    <property type="term" value="P:regulation of transcription by RNA polymerase II"/>
    <property type="evidence" value="ECO:0007669"/>
    <property type="project" value="TreeGrafter"/>
</dbReference>
<dbReference type="SMART" id="SM00501">
    <property type="entry name" value="BRIGHT"/>
    <property type="match status" value="1"/>
</dbReference>
<evidence type="ECO:0000256" key="3">
    <source>
        <dbReference type="ARBA" id="ARBA00023242"/>
    </source>
</evidence>
<dbReference type="InterPro" id="IPR043151">
    <property type="entry name" value="BAH_sf"/>
</dbReference>
<keyword evidence="2" id="KW-0804">Transcription</keyword>
<dbReference type="STRING" id="1676925.ENSPKIP00000039345"/>
<accession>A0A3B3T9K1</accession>
<organism evidence="6 7">
    <name type="scientific">Paramormyrops kingsleyae</name>
    <dbReference type="NCBI Taxonomy" id="1676925"/>
    <lineage>
        <taxon>Eukaryota</taxon>
        <taxon>Metazoa</taxon>
        <taxon>Chordata</taxon>
        <taxon>Craniata</taxon>
        <taxon>Vertebrata</taxon>
        <taxon>Euteleostomi</taxon>
        <taxon>Actinopterygii</taxon>
        <taxon>Neopterygii</taxon>
        <taxon>Teleostei</taxon>
        <taxon>Osteoglossocephala</taxon>
        <taxon>Osteoglossomorpha</taxon>
        <taxon>Osteoglossiformes</taxon>
        <taxon>Mormyridae</taxon>
        <taxon>Paramormyrops</taxon>
    </lineage>
</organism>
<evidence type="ECO:0000256" key="4">
    <source>
        <dbReference type="SAM" id="MobiDB-lite"/>
    </source>
</evidence>
<protein>
    <recommendedName>
        <fullName evidence="5">ARID domain-containing protein</fullName>
    </recommendedName>
</protein>
<dbReference type="PANTHER" id="PTHR13964:SF41">
    <property type="entry name" value="AT-RICH INTERACTIVE DOMAIN-CONTAINING PROTEIN 5B"/>
    <property type="match status" value="1"/>
</dbReference>
<dbReference type="PROSITE" id="PS51011">
    <property type="entry name" value="ARID"/>
    <property type="match status" value="1"/>
</dbReference>
<dbReference type="SMART" id="SM01014">
    <property type="entry name" value="ARID"/>
    <property type="match status" value="1"/>
</dbReference>
<dbReference type="AlphaFoldDB" id="A0A3B3T9K1"/>
<dbReference type="GeneTree" id="ENSGT00940000163584"/>
<dbReference type="CDD" id="cd16869">
    <property type="entry name" value="ARID_ARID5"/>
    <property type="match status" value="1"/>
</dbReference>
<evidence type="ECO:0000313" key="6">
    <source>
        <dbReference type="Ensembl" id="ENSPKIP00000039345.1"/>
    </source>
</evidence>
<evidence type="ECO:0000313" key="7">
    <source>
        <dbReference type="Proteomes" id="UP000261540"/>
    </source>
</evidence>
<dbReference type="InterPro" id="IPR001606">
    <property type="entry name" value="ARID_dom"/>
</dbReference>
<dbReference type="GO" id="GO:0005634">
    <property type="term" value="C:nucleus"/>
    <property type="evidence" value="ECO:0007669"/>
    <property type="project" value="TreeGrafter"/>
</dbReference>
<dbReference type="KEGG" id="pki:111847928"/>
<dbReference type="Ensembl" id="ENSPKIT00000020349.1">
    <property type="protein sequence ID" value="ENSPKIP00000039345.1"/>
    <property type="gene ID" value="ENSPKIG00000016727.1"/>
</dbReference>
<dbReference type="InterPro" id="IPR036431">
    <property type="entry name" value="ARID_dom_sf"/>
</dbReference>
<dbReference type="OrthoDB" id="1938591at2759"/>
<keyword evidence="3" id="KW-0539">Nucleus</keyword>
<evidence type="ECO:0000256" key="1">
    <source>
        <dbReference type="ARBA" id="ARBA00023015"/>
    </source>
</evidence>
<feature type="region of interest" description="Disordered" evidence="4">
    <location>
        <begin position="448"/>
        <end position="519"/>
    </location>
</feature>